<proteinExistence type="inferred from homology"/>
<keyword evidence="6" id="KW-1185">Reference proteome</keyword>
<comment type="similarity">
    <text evidence="1 4">Belongs to the glycerate kinase type-1 family.</text>
</comment>
<gene>
    <name evidence="5" type="ORF">GCM10008935_06770</name>
</gene>
<dbReference type="GO" id="GO:0016301">
    <property type="term" value="F:kinase activity"/>
    <property type="evidence" value="ECO:0007669"/>
    <property type="project" value="UniProtKB-KW"/>
</dbReference>
<evidence type="ECO:0000256" key="1">
    <source>
        <dbReference type="ARBA" id="ARBA00006284"/>
    </source>
</evidence>
<reference evidence="5 6" key="1">
    <citation type="journal article" date="2019" name="Int. J. Syst. Evol. Microbiol.">
        <title>The Global Catalogue of Microorganisms (GCM) 10K type strain sequencing project: providing services to taxonomists for standard genome sequencing and annotation.</title>
        <authorList>
            <consortium name="The Broad Institute Genomics Platform"/>
            <consortium name="The Broad Institute Genome Sequencing Center for Infectious Disease"/>
            <person name="Wu L."/>
            <person name="Ma J."/>
        </authorList>
    </citation>
    <scope>NUCLEOTIDE SEQUENCE [LARGE SCALE GENOMIC DNA]</scope>
    <source>
        <strain evidence="5 6">JCM 14193</strain>
    </source>
</reference>
<protein>
    <submittedName>
        <fullName evidence="5">Glycerate kinase</fullName>
    </submittedName>
</protein>
<comment type="caution">
    <text evidence="5">The sequence shown here is derived from an EMBL/GenBank/DDBJ whole genome shotgun (WGS) entry which is preliminary data.</text>
</comment>
<dbReference type="NCBIfam" id="TIGR00045">
    <property type="entry name" value="glycerate kinase"/>
    <property type="match status" value="1"/>
</dbReference>
<dbReference type="EMBL" id="BAAACZ010000005">
    <property type="protein sequence ID" value="GAA0454553.1"/>
    <property type="molecule type" value="Genomic_DNA"/>
</dbReference>
<keyword evidence="2 4" id="KW-0808">Transferase</keyword>
<dbReference type="RefSeq" id="WP_343781794.1">
    <property type="nucleotide sequence ID" value="NZ_BAAACZ010000005.1"/>
</dbReference>
<dbReference type="SUPFAM" id="SSF110738">
    <property type="entry name" value="Glycerate kinase I"/>
    <property type="match status" value="1"/>
</dbReference>
<evidence type="ECO:0000256" key="3">
    <source>
        <dbReference type="ARBA" id="ARBA00022777"/>
    </source>
</evidence>
<keyword evidence="3 4" id="KW-0418">Kinase</keyword>
<evidence type="ECO:0000313" key="5">
    <source>
        <dbReference type="EMBL" id="GAA0454553.1"/>
    </source>
</evidence>
<dbReference type="PANTHER" id="PTHR21599">
    <property type="entry name" value="GLYCERATE KINASE"/>
    <property type="match status" value="1"/>
</dbReference>
<evidence type="ECO:0000256" key="2">
    <source>
        <dbReference type="ARBA" id="ARBA00022679"/>
    </source>
</evidence>
<evidence type="ECO:0000256" key="4">
    <source>
        <dbReference type="PIRNR" id="PIRNR006078"/>
    </source>
</evidence>
<dbReference type="PANTHER" id="PTHR21599:SF0">
    <property type="entry name" value="GLYCERATE KINASE"/>
    <property type="match status" value="1"/>
</dbReference>
<name>A0ABN0ZPH0_9BACI</name>
<accession>A0ABN0ZPH0</accession>
<evidence type="ECO:0000313" key="6">
    <source>
        <dbReference type="Proteomes" id="UP001500740"/>
    </source>
</evidence>
<dbReference type="InterPro" id="IPR018197">
    <property type="entry name" value="Glycerate_kinase_RE-like"/>
</dbReference>
<organism evidence="5 6">
    <name type="scientific">Alkalibacillus silvisoli</name>
    <dbReference type="NCBI Taxonomy" id="392823"/>
    <lineage>
        <taxon>Bacteria</taxon>
        <taxon>Bacillati</taxon>
        <taxon>Bacillota</taxon>
        <taxon>Bacilli</taxon>
        <taxon>Bacillales</taxon>
        <taxon>Bacillaceae</taxon>
        <taxon>Alkalibacillus</taxon>
    </lineage>
</organism>
<dbReference type="Gene3D" id="3.90.1510.10">
    <property type="entry name" value="Glycerate kinase, domain 2"/>
    <property type="match status" value="1"/>
</dbReference>
<dbReference type="Proteomes" id="UP001500740">
    <property type="component" value="Unassembled WGS sequence"/>
</dbReference>
<dbReference type="InterPro" id="IPR036129">
    <property type="entry name" value="Glycerate_kinase_sf"/>
</dbReference>
<dbReference type="PIRSF" id="PIRSF006078">
    <property type="entry name" value="GlxK"/>
    <property type="match status" value="1"/>
</dbReference>
<dbReference type="Gene3D" id="3.40.50.10350">
    <property type="entry name" value="Glycerate kinase, domain 1"/>
    <property type="match status" value="1"/>
</dbReference>
<sequence length="380" mass="40275">MKITISPDSFKGSLSAKQASNMIEEGCQTVFSKAVCRKIPMADGGEGTVDALIYSTNGKRLHYDVTGPLGNTISTFMGESGVNHEALIEVASVCGLVQVPESKRCPLNTTSYGLGELISIALDEGYRKLLIGLGGSATNDGGLGMLQALGAKFYNYEGDEVGSFGRDLLNVDQVDLQGLDSRLQDCDIKVASDVENPLCEENGASHVFGPQKGATEEVVEQMDVALAHYSTVVETALSKSFANTKGAGAAGGLGFALMSIGAVITSGAEVIGEVTQLEEQIRTSDLVITGEGKSDFQTFYGKAPGYVAKLAKKHDIPCILISGAIDDQEGKLRELFLGVFSITNEPMSLAECMDNAEKLLLTQTANVVHFYQQLMKAGEM</sequence>
<dbReference type="InterPro" id="IPR018193">
    <property type="entry name" value="Glyc_kinase_flavodox-like_fold"/>
</dbReference>
<dbReference type="Pfam" id="PF02595">
    <property type="entry name" value="Gly_kinase"/>
    <property type="match status" value="1"/>
</dbReference>
<dbReference type="InterPro" id="IPR004381">
    <property type="entry name" value="Glycerate_kinase"/>
</dbReference>